<dbReference type="Proteomes" id="UP000190890">
    <property type="component" value="Unassembled WGS sequence"/>
</dbReference>
<proteinExistence type="predicted"/>
<name>A0A1S8TM03_9CLOT</name>
<keyword evidence="4" id="KW-1185">Reference proteome</keyword>
<reference evidence="3 4" key="1">
    <citation type="submission" date="2016-05" db="EMBL/GenBank/DDBJ databases">
        <title>Microbial solvent formation.</title>
        <authorList>
            <person name="Poehlein A."/>
            <person name="Montoya Solano J.D."/>
            <person name="Flitsch S."/>
            <person name="Krabben P."/>
            <person name="Duerre P."/>
            <person name="Daniel R."/>
        </authorList>
    </citation>
    <scope>NUCLEOTIDE SEQUENCE [LARGE SCALE GENOMIC DNA]</scope>
    <source>
        <strain evidence="3 4">DSM 2619</strain>
    </source>
</reference>
<dbReference type="PANTHER" id="PTHR22901:SF0">
    <property type="entry name" value="SIALATE O-ACETYLESTERASE"/>
    <property type="match status" value="1"/>
</dbReference>
<sequence length="628" mass="72136">MGYEDNISLSCLLSDGMVLQRGNQTKISGKANKSEQLKIEFLGQTYESTADGNGKWEVNFHILEAGGPYEMVITDNHNNKRRIKDILIGDVWVCSGQSNMELPVNRVIDLYEEEIYGYLNPNIRQFFTEQNYNFENPQEDLSGGSGWKSVTPESALEFSAVGYFFAKELYDKYKVPIGLIATAVGGTPVEAWISEKSLQKFPRFKDIINNCKDAFYINKVMKEDEKRINAWYQKIDATDEGYKNENNRWYEEEYDDVKWNGFFIPQEWKNTQLDKLNGAVWFRKEIYVPASMVNCKAKLFLGAIIDSDTAYINGEFVGKTEYRYPPRKYDLPKGILKEGKNIIALRVISNTSIGEFIKDKPYKLIANNQEIDLTGEWKFQIGCKMELLEGQTFFQYKPTGLYNGVISPLKKYAIKGVIWYQGESNTDYPNDYEELFTILIKEWREEWNIGEFPFLYVQLANYMKPSEVCGESNWAKLRDLQRRVLKVKNTAMAVAIDLGEYNDLHPMNKKDVGKRLALTAEKFAYGEEVIYSGPLYQSMKKNGKEIQLYFSNIGSGLVAKGEKLKHFAICGKDKKYVPAEAFIEGEFVKVYNKNIQNPIGVRYCFADNPAEVTLYNKEGLPASPFCTD</sequence>
<dbReference type="GO" id="GO:0005975">
    <property type="term" value="P:carbohydrate metabolic process"/>
    <property type="evidence" value="ECO:0007669"/>
    <property type="project" value="InterPro"/>
</dbReference>
<feature type="domain" description="Sialate O-acetylesterase" evidence="2">
    <location>
        <begin position="90"/>
        <end position="215"/>
    </location>
</feature>
<dbReference type="EMBL" id="LZZM01000119">
    <property type="protein sequence ID" value="OOM78780.1"/>
    <property type="molecule type" value="Genomic_DNA"/>
</dbReference>
<dbReference type="Gene3D" id="2.60.40.10">
    <property type="entry name" value="Immunoglobulins"/>
    <property type="match status" value="1"/>
</dbReference>
<dbReference type="Gene3D" id="3.40.50.1110">
    <property type="entry name" value="SGNH hydrolase"/>
    <property type="match status" value="2"/>
</dbReference>
<dbReference type="InterPro" id="IPR039329">
    <property type="entry name" value="SIAE"/>
</dbReference>
<dbReference type="PANTHER" id="PTHR22901">
    <property type="entry name" value="SIALATE O-ACETYLESTERASE"/>
    <property type="match status" value="1"/>
</dbReference>
<dbReference type="GO" id="GO:0001681">
    <property type="term" value="F:sialate O-acetylesterase activity"/>
    <property type="evidence" value="ECO:0007669"/>
    <property type="project" value="InterPro"/>
</dbReference>
<dbReference type="InterPro" id="IPR036514">
    <property type="entry name" value="SGNH_hydro_sf"/>
</dbReference>
<dbReference type="InterPro" id="IPR013783">
    <property type="entry name" value="Ig-like_fold"/>
</dbReference>
<dbReference type="Pfam" id="PF03629">
    <property type="entry name" value="SASA"/>
    <property type="match status" value="2"/>
</dbReference>
<evidence type="ECO:0000256" key="1">
    <source>
        <dbReference type="ARBA" id="ARBA00022801"/>
    </source>
</evidence>
<evidence type="ECO:0000313" key="3">
    <source>
        <dbReference type="EMBL" id="OOM78780.1"/>
    </source>
</evidence>
<dbReference type="InterPro" id="IPR008979">
    <property type="entry name" value="Galactose-bd-like_sf"/>
</dbReference>
<keyword evidence="1 3" id="KW-0378">Hydrolase</keyword>
<accession>A0A1S8TM03</accession>
<evidence type="ECO:0000259" key="2">
    <source>
        <dbReference type="Pfam" id="PF03629"/>
    </source>
</evidence>
<dbReference type="SUPFAM" id="SSF49785">
    <property type="entry name" value="Galactose-binding domain-like"/>
    <property type="match status" value="1"/>
</dbReference>
<comment type="caution">
    <text evidence="3">The sequence shown here is derived from an EMBL/GenBank/DDBJ whole genome shotgun (WGS) entry which is preliminary data.</text>
</comment>
<evidence type="ECO:0000313" key="4">
    <source>
        <dbReference type="Proteomes" id="UP000190890"/>
    </source>
</evidence>
<organism evidence="3 4">
    <name type="scientific">Clostridium puniceum</name>
    <dbReference type="NCBI Taxonomy" id="29367"/>
    <lineage>
        <taxon>Bacteria</taxon>
        <taxon>Bacillati</taxon>
        <taxon>Bacillota</taxon>
        <taxon>Clostridia</taxon>
        <taxon>Eubacteriales</taxon>
        <taxon>Clostridiaceae</taxon>
        <taxon>Clostridium</taxon>
    </lineage>
</organism>
<dbReference type="AlphaFoldDB" id="A0A1S8TM03"/>
<dbReference type="SUPFAM" id="SSF52266">
    <property type="entry name" value="SGNH hydrolase"/>
    <property type="match status" value="1"/>
</dbReference>
<feature type="domain" description="Sialate O-acetylesterase" evidence="2">
    <location>
        <begin position="399"/>
        <end position="517"/>
    </location>
</feature>
<protein>
    <submittedName>
        <fullName evidence="3">Glycosyl hydrolases family 2, sugar binding domain</fullName>
    </submittedName>
</protein>
<dbReference type="InterPro" id="IPR005181">
    <property type="entry name" value="SASA"/>
</dbReference>
<dbReference type="GO" id="GO:0004553">
    <property type="term" value="F:hydrolase activity, hydrolyzing O-glycosyl compounds"/>
    <property type="evidence" value="ECO:0007669"/>
    <property type="project" value="InterPro"/>
</dbReference>
<dbReference type="OrthoDB" id="9795554at2"/>
<dbReference type="RefSeq" id="WP_077846992.1">
    <property type="nucleotide sequence ID" value="NZ_LZZM01000119.1"/>
</dbReference>
<dbReference type="STRING" id="29367.CLPUN_18280"/>
<gene>
    <name evidence="3" type="ORF">CLPUN_18280</name>
</gene>